<protein>
    <recommendedName>
        <fullName evidence="4">FACT complex subunit</fullName>
    </recommendedName>
</protein>
<proteinExistence type="predicted"/>
<sequence>MKAGDARKATEHTGASPEGKRAKKDGRHEETFCDAREGKETDKHPESEVMSEYEEEDEDIEETEDDIKAMKSVMKKIVNGHDEGHEKGNAGGDERSRRSKVISPGG</sequence>
<dbReference type="Proteomes" id="UP001189429">
    <property type="component" value="Unassembled WGS sequence"/>
</dbReference>
<feature type="compositionally biased region" description="Basic and acidic residues" evidence="1">
    <location>
        <begin position="1"/>
        <end position="11"/>
    </location>
</feature>
<feature type="compositionally biased region" description="Basic and acidic residues" evidence="1">
    <location>
        <begin position="26"/>
        <end position="47"/>
    </location>
</feature>
<accession>A0ABN9YG30</accession>
<name>A0ABN9YG30_9DINO</name>
<evidence type="ECO:0000313" key="3">
    <source>
        <dbReference type="Proteomes" id="UP001189429"/>
    </source>
</evidence>
<feature type="compositionally biased region" description="Basic and acidic residues" evidence="1">
    <location>
        <begin position="79"/>
        <end position="96"/>
    </location>
</feature>
<gene>
    <name evidence="2" type="ORF">PCOR1329_LOCUS85503</name>
</gene>
<organism evidence="2 3">
    <name type="scientific">Prorocentrum cordatum</name>
    <dbReference type="NCBI Taxonomy" id="2364126"/>
    <lineage>
        <taxon>Eukaryota</taxon>
        <taxon>Sar</taxon>
        <taxon>Alveolata</taxon>
        <taxon>Dinophyceae</taxon>
        <taxon>Prorocentrales</taxon>
        <taxon>Prorocentraceae</taxon>
        <taxon>Prorocentrum</taxon>
    </lineage>
</organism>
<dbReference type="EMBL" id="CAUYUJ010022626">
    <property type="protein sequence ID" value="CAK0911727.1"/>
    <property type="molecule type" value="Genomic_DNA"/>
</dbReference>
<comment type="caution">
    <text evidence="2">The sequence shown here is derived from an EMBL/GenBank/DDBJ whole genome shotgun (WGS) entry which is preliminary data.</text>
</comment>
<evidence type="ECO:0008006" key="4">
    <source>
        <dbReference type="Google" id="ProtNLM"/>
    </source>
</evidence>
<reference evidence="2" key="1">
    <citation type="submission" date="2023-10" db="EMBL/GenBank/DDBJ databases">
        <authorList>
            <person name="Chen Y."/>
            <person name="Shah S."/>
            <person name="Dougan E. K."/>
            <person name="Thang M."/>
            <person name="Chan C."/>
        </authorList>
    </citation>
    <scope>NUCLEOTIDE SEQUENCE [LARGE SCALE GENOMIC DNA]</scope>
</reference>
<feature type="region of interest" description="Disordered" evidence="1">
    <location>
        <begin position="1"/>
        <end position="106"/>
    </location>
</feature>
<keyword evidence="3" id="KW-1185">Reference proteome</keyword>
<evidence type="ECO:0000313" key="2">
    <source>
        <dbReference type="EMBL" id="CAK0911727.1"/>
    </source>
</evidence>
<evidence type="ECO:0000256" key="1">
    <source>
        <dbReference type="SAM" id="MobiDB-lite"/>
    </source>
</evidence>
<feature type="compositionally biased region" description="Acidic residues" evidence="1">
    <location>
        <begin position="49"/>
        <end position="65"/>
    </location>
</feature>